<reference evidence="1 2" key="1">
    <citation type="submission" date="2023-06" db="EMBL/GenBank/DDBJ databases">
        <title>Thiopseudomonas sp. CY1220 draft genome sequence.</title>
        <authorList>
            <person name="Zhao G."/>
            <person name="An M."/>
        </authorList>
    </citation>
    <scope>NUCLEOTIDE SEQUENCE [LARGE SCALE GENOMIC DNA]</scope>
    <source>
        <strain evidence="1 2">CY1220</strain>
    </source>
</reference>
<sequence>MNSSLLQGRSPSLPLTLGLHTGDKLVITQWLRVLPGQRYVGRGTWQGRSVLAKLFVGTKAQRHFQRELTGVQSLAQQQLNTPQLLASDFDAAFGGWILFEYLADAQSLEQQWQQHAAEPMLSTAQEKVLAQALTSIARMHAQGLWQKDIHLDNFLLHNQQLYIIDGGAIAQQTLGQPINQEAALKNLAVFFAQLPRALEAHVHDLLTHYMQTNATHALPLQELHSKTQQVRDWRVKDYLKKTARDCSLFSVRKNSRGITAVQRSYVAEIEPLLANPDQFIEQGHIYKTGGAATVARVEQGNKSWIIKRYNIKSFSHWLKRCWRPTRAWHSWQAAHRLQQLEIPVANTIAVKEQRTLGLRRTAWLVTEYCGEQDLIARFQPYIDNAQVPEADLTALQLLLNSMIREKISHGDLKGHNILWHNDRCLLIDLDAVRAHSSPRSFVRAFSRDRARLLRNWPQESPLYKLLDQHLPQLLDN</sequence>
<organism evidence="1 2">
    <name type="scientific">Thiopseudomonas acetoxidans</name>
    <dbReference type="NCBI Taxonomy" id="3041622"/>
    <lineage>
        <taxon>Bacteria</taxon>
        <taxon>Pseudomonadati</taxon>
        <taxon>Pseudomonadota</taxon>
        <taxon>Gammaproteobacteria</taxon>
        <taxon>Pseudomonadales</taxon>
        <taxon>Pseudomonadaceae</taxon>
        <taxon>Thiopseudomonas</taxon>
    </lineage>
</organism>
<dbReference type="RefSeq" id="WP_289410423.1">
    <property type="nucleotide sequence ID" value="NZ_JAUCDY010000005.1"/>
</dbReference>
<keyword evidence="2" id="KW-1185">Reference proteome</keyword>
<comment type="caution">
    <text evidence="1">The sequence shown here is derived from an EMBL/GenBank/DDBJ whole genome shotgun (WGS) entry which is preliminary data.</text>
</comment>
<evidence type="ECO:0000313" key="1">
    <source>
        <dbReference type="EMBL" id="MDM7857762.1"/>
    </source>
</evidence>
<dbReference type="Gene3D" id="1.10.510.10">
    <property type="entry name" value="Transferase(Phosphotransferase) domain 1"/>
    <property type="match status" value="2"/>
</dbReference>
<dbReference type="SUPFAM" id="SSF56112">
    <property type="entry name" value="Protein kinase-like (PK-like)"/>
    <property type="match status" value="2"/>
</dbReference>
<dbReference type="Pfam" id="PF06293">
    <property type="entry name" value="Kdo"/>
    <property type="match status" value="2"/>
</dbReference>
<gene>
    <name evidence="1" type="ORF">QEZ41_05655</name>
</gene>
<evidence type="ECO:0000313" key="2">
    <source>
        <dbReference type="Proteomes" id="UP001241056"/>
    </source>
</evidence>
<accession>A0ABT7SQE0</accession>
<proteinExistence type="predicted"/>
<dbReference type="EMBL" id="JAUCDY010000005">
    <property type="protein sequence ID" value="MDM7857762.1"/>
    <property type="molecule type" value="Genomic_DNA"/>
</dbReference>
<dbReference type="InterPro" id="IPR011009">
    <property type="entry name" value="Kinase-like_dom_sf"/>
</dbReference>
<name>A0ABT7SQE0_9GAMM</name>
<keyword evidence="1" id="KW-0418">Kinase</keyword>
<protein>
    <submittedName>
        <fullName evidence="1">Lipopolysaccharide kinase InaA family protein</fullName>
    </submittedName>
</protein>
<dbReference type="Proteomes" id="UP001241056">
    <property type="component" value="Unassembled WGS sequence"/>
</dbReference>
<keyword evidence="1" id="KW-0808">Transferase</keyword>
<dbReference type="GO" id="GO:0016301">
    <property type="term" value="F:kinase activity"/>
    <property type="evidence" value="ECO:0007669"/>
    <property type="project" value="UniProtKB-KW"/>
</dbReference>